<evidence type="ECO:0000313" key="2">
    <source>
        <dbReference type="EMBL" id="TNV84549.1"/>
    </source>
</evidence>
<dbReference type="PANTHER" id="PTHR33137">
    <property type="entry name" value="MEDIATOR OF RNA POLYMERASE II TRANSCRIPTION SUBUNIT 15A-RELATED"/>
    <property type="match status" value="1"/>
</dbReference>
<feature type="compositionally biased region" description="Low complexity" evidence="1">
    <location>
        <begin position="640"/>
        <end position="652"/>
    </location>
</feature>
<feature type="compositionally biased region" description="Polar residues" evidence="1">
    <location>
        <begin position="450"/>
        <end position="463"/>
    </location>
</feature>
<feature type="compositionally biased region" description="Low complexity" evidence="1">
    <location>
        <begin position="807"/>
        <end position="852"/>
    </location>
</feature>
<feature type="region of interest" description="Disordered" evidence="1">
    <location>
        <begin position="437"/>
        <end position="490"/>
    </location>
</feature>
<feature type="region of interest" description="Disordered" evidence="1">
    <location>
        <begin position="756"/>
        <end position="861"/>
    </location>
</feature>
<dbReference type="InterPro" id="IPR012340">
    <property type="entry name" value="NA-bd_OB-fold"/>
</dbReference>
<dbReference type="EMBL" id="RRYP01002649">
    <property type="protein sequence ID" value="TNV84549.1"/>
    <property type="molecule type" value="Genomic_DNA"/>
</dbReference>
<feature type="compositionally biased region" description="Low complexity" evidence="1">
    <location>
        <begin position="607"/>
        <end position="619"/>
    </location>
</feature>
<comment type="caution">
    <text evidence="2">The sequence shown here is derived from an EMBL/GenBank/DDBJ whole genome shotgun (WGS) entry which is preliminary data.</text>
</comment>
<dbReference type="GO" id="GO:0003713">
    <property type="term" value="F:transcription coactivator activity"/>
    <property type="evidence" value="ECO:0007669"/>
    <property type="project" value="InterPro"/>
</dbReference>
<dbReference type="AlphaFoldDB" id="A0A8J8P2E9"/>
<evidence type="ECO:0000256" key="1">
    <source>
        <dbReference type="SAM" id="MobiDB-lite"/>
    </source>
</evidence>
<reference evidence="2" key="1">
    <citation type="submission" date="2019-06" db="EMBL/GenBank/DDBJ databases">
        <authorList>
            <person name="Zheng W."/>
        </authorList>
    </citation>
    <scope>NUCLEOTIDE SEQUENCE</scope>
    <source>
        <strain evidence="2">QDHG01</strain>
    </source>
</reference>
<keyword evidence="3" id="KW-1185">Reference proteome</keyword>
<feature type="region of interest" description="Disordered" evidence="1">
    <location>
        <begin position="542"/>
        <end position="586"/>
    </location>
</feature>
<protein>
    <recommendedName>
        <fullName evidence="4">CSD domain-containing protein</fullName>
    </recommendedName>
</protein>
<evidence type="ECO:0008006" key="4">
    <source>
        <dbReference type="Google" id="ProtNLM"/>
    </source>
</evidence>
<feature type="compositionally biased region" description="Low complexity" evidence="1">
    <location>
        <begin position="437"/>
        <end position="449"/>
    </location>
</feature>
<dbReference type="SUPFAM" id="SSF50249">
    <property type="entry name" value="Nucleic acid-binding proteins"/>
    <property type="match status" value="1"/>
</dbReference>
<dbReference type="Proteomes" id="UP000785679">
    <property type="component" value="Unassembled WGS sequence"/>
</dbReference>
<feature type="compositionally biased region" description="Pro residues" evidence="1">
    <location>
        <begin position="765"/>
        <end position="778"/>
    </location>
</feature>
<proteinExistence type="predicted"/>
<feature type="region of interest" description="Disordered" evidence="1">
    <location>
        <begin position="598"/>
        <end position="659"/>
    </location>
</feature>
<gene>
    <name evidence="2" type="ORF">FGO68_gene12106</name>
</gene>
<accession>A0A8J8P2E9</accession>
<feature type="compositionally biased region" description="Polar residues" evidence="1">
    <location>
        <begin position="542"/>
        <end position="566"/>
    </location>
</feature>
<dbReference type="InterPro" id="IPR044661">
    <property type="entry name" value="MED15a/b/c-like"/>
</dbReference>
<sequence>MEAYQSKEYMMSLYQNQKALLIEKLREDVTKLLQKTQALEDLDHDATLKDWLSQRNFLLVETSININPNDDPDPHSILQESRAALAQKTYLAYQQAFELFSILVSKTKEKHLEIRQFFLNFLQQIDKEFDLIFRDQLDCTGGLSCQELIQVVFNVGGQNLAITQKVQPYFALELTFVILSYLVKKNVRFHWFTPHPSNQGSNGALIDHLLVNEMNINYDPQDQSCVKVLLTKQTFEEQIHLQILCNQYEYKILFQMSFPTVLISPDSDEERKVSQQVSNDAPPGLENMILNQRIAQQQQQQNMSIFGNPLIPQQQPQLATQFLQQQQEIQKAYTLLSQQLAVQQQQLLLQGTTGQLGLGNVNLLAQQLGINPSQTEDLQRLLLLQRQQQQQVTINALIAQQQQQLLLQQQSGSLRMGGLGGSNNALAGLQGPPGLSGLLNSSLNQNQGLTNFDPTSLTQNSQGLPPGLEQKQKPLQQRIDPPPGFETHGYQVRQQYPPQQQNIGASQGNSMQNYMLQNQKMHGNFQMMQPQRQQMPNQNNIEQNFSQLGNPHQAPFSQTMPVQQSKSENKYVAPGSLAPEGFNIQPSQSLDIKSQVFVPSSKKKQSAKSGQDSQKQSKSSESDNVSPLEGGAATVSDTASSSPAQSQSQGQQKGMEYTASKKKATGRVKFFMEPHNYGFIVSDESPELEGGLDLFFHYDDMKKTNLSRAFLKDVRDRFLVRVKFRVMAYHGKYNMSKKAVDIELIKIEPLVQGATLPPTEGVMPPQQPLPPAQMPPVAVPQYKQNPIPGQRSQGPIHSQQLPPQPQPQQVAPNQTQSQQQYVQRSVPANVQAQKVQNQGQVQTQIQGQQQPVQPNPQPAQHPMQAFEQEFAQKLSMGVPISRPQGVSMIYQPKQQSNTDSPNRGQNF</sequence>
<dbReference type="OrthoDB" id="20273at2759"/>
<evidence type="ECO:0000313" key="3">
    <source>
        <dbReference type="Proteomes" id="UP000785679"/>
    </source>
</evidence>
<dbReference type="GO" id="GO:0031490">
    <property type="term" value="F:chromatin DNA binding"/>
    <property type="evidence" value="ECO:0007669"/>
    <property type="project" value="InterPro"/>
</dbReference>
<organism evidence="2 3">
    <name type="scientific">Halteria grandinella</name>
    <dbReference type="NCBI Taxonomy" id="5974"/>
    <lineage>
        <taxon>Eukaryota</taxon>
        <taxon>Sar</taxon>
        <taxon>Alveolata</taxon>
        <taxon>Ciliophora</taxon>
        <taxon>Intramacronucleata</taxon>
        <taxon>Spirotrichea</taxon>
        <taxon>Stichotrichia</taxon>
        <taxon>Sporadotrichida</taxon>
        <taxon>Halteriidae</taxon>
        <taxon>Halteria</taxon>
    </lineage>
</organism>
<dbReference type="Gene3D" id="2.40.50.140">
    <property type="entry name" value="Nucleic acid-binding proteins"/>
    <property type="match status" value="1"/>
</dbReference>
<name>A0A8J8P2E9_HALGN</name>
<dbReference type="PANTHER" id="PTHR33137:SF4">
    <property type="entry name" value="MEDIATOR OF RNA POLYMERASE II TRANSCRIPTION SUBUNIT 15A-RELATED"/>
    <property type="match status" value="1"/>
</dbReference>